<reference evidence="2" key="1">
    <citation type="journal article" date="2017" name="Clin. Infect. Dis.">
        <title>Simultaneous emergence of multidrug-resistant Candida auris on 3 continents confirmed by whole-genome sequencing and epidemiological analyses.</title>
        <authorList>
            <person name="Lockhart S.R."/>
            <person name="Etienne K.A."/>
            <person name="Vallabhaneni S."/>
            <person name="Farooqi J."/>
            <person name="Chowdhary A."/>
            <person name="Govender N.P."/>
            <person name="Colombo A.L."/>
            <person name="Calvo B."/>
            <person name="Cuomo C.A."/>
            <person name="Desjardins C.A."/>
            <person name="Berkow E.L."/>
            <person name="Castanheira M."/>
            <person name="Magobo R.E."/>
            <person name="Jabeen K."/>
            <person name="Asghar R.J."/>
            <person name="Meis J.F."/>
            <person name="Jackson B."/>
            <person name="Chiller T."/>
            <person name="Litvintseva A.P."/>
        </authorList>
    </citation>
    <scope>NUCLEOTIDE SEQUENCE [LARGE SCALE GENOMIC DNA]</scope>
    <source>
        <strain evidence="2">B8441</strain>
    </source>
</reference>
<gene>
    <name evidence="2" type="ORF">B9J08_004860</name>
    <name evidence="3" type="ORF">CA7LBN_004206</name>
</gene>
<dbReference type="VEuPathDB" id="FungiDB:CJJ07_000730"/>
<dbReference type="OMA" id="LAQYWTD"/>
<dbReference type="EMBL" id="CP076753">
    <property type="protein sequence ID" value="QWW25324.1"/>
    <property type="molecule type" value="Genomic_DNA"/>
</dbReference>
<evidence type="ECO:0000313" key="2">
    <source>
        <dbReference type="EMBL" id="PIS49833.1"/>
    </source>
</evidence>
<dbReference type="VEuPathDB" id="FungiDB:QG37_06675"/>
<dbReference type="PANTHER" id="PTHR38698:SF1">
    <property type="entry name" value="FUNGAL PROTEIN"/>
    <property type="match status" value="1"/>
</dbReference>
<dbReference type="PANTHER" id="PTHR38698">
    <property type="entry name" value="EXPRESSED PROTEIN"/>
    <property type="match status" value="1"/>
</dbReference>
<dbReference type="STRING" id="498019.A0A2H0ZI08"/>
<feature type="compositionally biased region" description="Acidic residues" evidence="1">
    <location>
        <begin position="40"/>
        <end position="65"/>
    </location>
</feature>
<dbReference type="VEuPathDB" id="FungiDB:CJJ09_004877"/>
<feature type="compositionally biased region" description="Basic and acidic residues" evidence="1">
    <location>
        <begin position="1"/>
        <end position="14"/>
    </location>
</feature>
<reference evidence="2" key="2">
    <citation type="submission" date="2017-11" db="EMBL/GenBank/DDBJ databases">
        <title>Candida auris genome assembly and annotation.</title>
        <authorList>
            <person name="Munoz J.F."/>
            <person name="Gade L.G."/>
            <person name="Chow N.A."/>
            <person name="Litvintseva A.P."/>
            <person name="Loparev V.N."/>
            <person name="Cuomo C.A."/>
        </authorList>
    </citation>
    <scope>NUCLEOTIDE SEQUENCE</scope>
    <source>
        <strain evidence="2">B8441</strain>
    </source>
</reference>
<proteinExistence type="predicted"/>
<dbReference type="Proteomes" id="UP000825438">
    <property type="component" value="Chromosome V"/>
</dbReference>
<feature type="region of interest" description="Disordered" evidence="1">
    <location>
        <begin position="1"/>
        <end position="83"/>
    </location>
</feature>
<dbReference type="VEuPathDB" id="FungiDB:B9J08_004860"/>
<dbReference type="VEuPathDB" id="FungiDB:CJI96_0004292"/>
<name>A0A2H0ZI08_CANAR</name>
<feature type="compositionally biased region" description="Basic and acidic residues" evidence="1">
    <location>
        <begin position="21"/>
        <end position="36"/>
    </location>
</feature>
<sequence>MSDDIHNKTKHSDNVDNGELIDDKIDAQTPVEERQAEAPAQDEDDEFGSFDEASFDEFQAEEASESYETSPKTSEPTFSSDVFQSESLLDERVQYTLDRIFKIPEYKSVPTGQGLLRNGAKEQFSLLSKIPHISPPNWTRSNIRHKLLVNLGIPINLDELEKGNVAQISHQMPHQRKKSISEQDIDWTGFEVPNVDSLKLDEEKKSQLLAQTNTLLDGIEEFNLQNTSRLYLETSSDEALEEKLTKMRENFNQLLELSALWQAQIRELKSSQEMYESVVQNMVGYSQRLERSEILESLGRKKSKRTKGKRTF</sequence>
<dbReference type="InterPro" id="IPR031355">
    <property type="entry name" value="YBL010C/LAA2-like"/>
</dbReference>
<accession>A0A2H0ZI08</accession>
<dbReference type="VEuPathDB" id="FungiDB:CJI97_004592"/>
<organism evidence="2">
    <name type="scientific">Candidozyma auris</name>
    <name type="common">Yeast</name>
    <name type="synonym">Candida auris</name>
    <dbReference type="NCBI Taxonomy" id="498019"/>
    <lineage>
        <taxon>Eukaryota</taxon>
        <taxon>Fungi</taxon>
        <taxon>Dikarya</taxon>
        <taxon>Ascomycota</taxon>
        <taxon>Saccharomycotina</taxon>
        <taxon>Pichiomycetes</taxon>
        <taxon>Metschnikowiaceae</taxon>
        <taxon>Candidozyma</taxon>
    </lineage>
</organism>
<dbReference type="AlphaFoldDB" id="A0A2H0ZI08"/>
<dbReference type="EMBL" id="PEKT02000009">
    <property type="protein sequence ID" value="PIS49833.1"/>
    <property type="molecule type" value="Genomic_DNA"/>
</dbReference>
<dbReference type="Pfam" id="PF17104">
    <property type="entry name" value="YBL010C_LAA2"/>
    <property type="match status" value="1"/>
</dbReference>
<feature type="compositionally biased region" description="Polar residues" evidence="1">
    <location>
        <begin position="66"/>
        <end position="83"/>
    </location>
</feature>
<evidence type="ECO:0000256" key="1">
    <source>
        <dbReference type="SAM" id="MobiDB-lite"/>
    </source>
</evidence>
<protein>
    <submittedName>
        <fullName evidence="2">Uncharacterized protein</fullName>
    </submittedName>
</protein>
<reference evidence="3" key="3">
    <citation type="submission" date="2021-06" db="EMBL/GenBank/DDBJ databases">
        <title>Candida auris outbreak in lebanese hospital.</title>
        <authorList>
            <person name="Finianos M."/>
        </authorList>
    </citation>
    <scope>NUCLEOTIDE SEQUENCE</scope>
    <source>
        <strain evidence="3">CA7LBN</strain>
    </source>
</reference>
<evidence type="ECO:0000313" key="3">
    <source>
        <dbReference type="EMBL" id="QWW25324.1"/>
    </source>
</evidence>